<evidence type="ECO:0000256" key="19">
    <source>
        <dbReference type="PIRSR" id="PIRSR001500-2"/>
    </source>
</evidence>
<feature type="coiled-coil region" evidence="20">
    <location>
        <begin position="10"/>
        <end position="44"/>
    </location>
</feature>
<dbReference type="NCBIfam" id="NF008865">
    <property type="entry name" value="PRK11898.1"/>
    <property type="match status" value="1"/>
</dbReference>
<evidence type="ECO:0000256" key="1">
    <source>
        <dbReference type="ARBA" id="ARBA00000824"/>
    </source>
</evidence>
<keyword evidence="10" id="KW-0028">Amino-acid biosynthesis</keyword>
<dbReference type="InterPro" id="IPR002912">
    <property type="entry name" value="ACT_dom"/>
</dbReference>
<dbReference type="FunFam" id="1.20.59.10:FF:000004">
    <property type="entry name" value="Prephenate dehydratase"/>
    <property type="match status" value="1"/>
</dbReference>
<dbReference type="GO" id="GO:0005737">
    <property type="term" value="C:cytoplasm"/>
    <property type="evidence" value="ECO:0007669"/>
    <property type="project" value="UniProtKB-SubCell"/>
</dbReference>
<evidence type="ECO:0000259" key="23">
    <source>
        <dbReference type="PROSITE" id="PS51671"/>
    </source>
</evidence>
<evidence type="ECO:0000256" key="3">
    <source>
        <dbReference type="ARBA" id="ARBA00004496"/>
    </source>
</evidence>
<dbReference type="Gene3D" id="1.20.59.10">
    <property type="entry name" value="Chorismate mutase"/>
    <property type="match status" value="1"/>
</dbReference>
<comment type="function">
    <text evidence="2">Catalyzes the Claisen rearrangement of chorismate to prephenate and the decarboxylation/dehydration of prephenate to phenylpyruvate.</text>
</comment>
<sequence>MSDSKLQQEQREQEQALSKVRDRIDEIDREIHRLLNERARCAQTVAEIKTKGGTEAAVFYRPEREAQVLRKVMSRNEGPLPDQEVARLFREVMSVCLALEQPLDVVFLGPEANFTQQAALKHFGHSVRCNALGSLESVFRDVEAGHADFGVVPIENAEDGVVNHALDLFSRFNLNICGEVELRTHQHLLMAQPSEIDRLDVIYAHPFAINQCRHWIEARCADVKCVEVESNAEAARLAAESSTAAAIGGDISADLFNLEVAQANIEDQPDSLTRYLVVGRQAVSASGQDKTSILLMAHDRPGALYELLEPFRKRNISLTRVESRAAPQSAWDMLFYVDFEGHEESAGVAELLKELESGSVELKRLGSYPKAVL</sequence>
<evidence type="ECO:0000256" key="18">
    <source>
        <dbReference type="ARBA" id="ARBA00047848"/>
    </source>
</evidence>
<dbReference type="PROSITE" id="PS51671">
    <property type="entry name" value="ACT"/>
    <property type="match status" value="1"/>
</dbReference>
<keyword evidence="13" id="KW-0413">Isomerase</keyword>
<dbReference type="CDD" id="cd04905">
    <property type="entry name" value="ACT_CM-PDT"/>
    <property type="match status" value="1"/>
</dbReference>
<evidence type="ECO:0000256" key="13">
    <source>
        <dbReference type="ARBA" id="ARBA00023235"/>
    </source>
</evidence>
<dbReference type="PANTHER" id="PTHR21022:SF19">
    <property type="entry name" value="PREPHENATE DEHYDRATASE-RELATED"/>
    <property type="match status" value="1"/>
</dbReference>
<dbReference type="InterPro" id="IPR008242">
    <property type="entry name" value="Chor_mutase/pphenate_deHydtase"/>
</dbReference>
<dbReference type="InterPro" id="IPR045865">
    <property type="entry name" value="ACT-like_dom_sf"/>
</dbReference>
<evidence type="ECO:0000256" key="8">
    <source>
        <dbReference type="ARBA" id="ARBA00014401"/>
    </source>
</evidence>
<evidence type="ECO:0000259" key="21">
    <source>
        <dbReference type="PROSITE" id="PS51168"/>
    </source>
</evidence>
<dbReference type="PROSITE" id="PS51168">
    <property type="entry name" value="CHORISMATE_MUT_2"/>
    <property type="match status" value="1"/>
</dbReference>
<dbReference type="Pfam" id="PF01842">
    <property type="entry name" value="ACT"/>
    <property type="match status" value="1"/>
</dbReference>
<feature type="domain" description="Chorismate mutase" evidence="21">
    <location>
        <begin position="11"/>
        <end position="104"/>
    </location>
</feature>
<evidence type="ECO:0000256" key="15">
    <source>
        <dbReference type="ARBA" id="ARBA00023268"/>
    </source>
</evidence>
<keyword evidence="12" id="KW-0584">Phenylalanine biosynthesis</keyword>
<evidence type="ECO:0000256" key="16">
    <source>
        <dbReference type="ARBA" id="ARBA00031175"/>
    </source>
</evidence>
<comment type="subcellular location">
    <subcellularLocation>
        <location evidence="3">Cytoplasm</location>
    </subcellularLocation>
</comment>
<dbReference type="InterPro" id="IPR036263">
    <property type="entry name" value="Chorismate_II_sf"/>
</dbReference>
<keyword evidence="9" id="KW-0963">Cytoplasm</keyword>
<evidence type="ECO:0000256" key="5">
    <source>
        <dbReference type="ARBA" id="ARBA00004817"/>
    </source>
</evidence>
<evidence type="ECO:0000256" key="6">
    <source>
        <dbReference type="ARBA" id="ARBA00012404"/>
    </source>
</evidence>
<evidence type="ECO:0000313" key="25">
    <source>
        <dbReference type="Proteomes" id="UP000236745"/>
    </source>
</evidence>
<dbReference type="PROSITE" id="PS51171">
    <property type="entry name" value="PREPHENATE_DEHYDR_3"/>
    <property type="match status" value="1"/>
</dbReference>
<dbReference type="SUPFAM" id="SSF55021">
    <property type="entry name" value="ACT-like"/>
    <property type="match status" value="1"/>
</dbReference>
<comment type="pathway">
    <text evidence="5">Metabolic intermediate biosynthesis; prephenate biosynthesis; prephenate from chorismate: step 1/1.</text>
</comment>
<dbReference type="GO" id="GO:0004664">
    <property type="term" value="F:prephenate dehydratase activity"/>
    <property type="evidence" value="ECO:0007669"/>
    <property type="project" value="UniProtKB-EC"/>
</dbReference>
<dbReference type="Pfam" id="PF00800">
    <property type="entry name" value="PDT"/>
    <property type="match status" value="1"/>
</dbReference>
<evidence type="ECO:0000256" key="12">
    <source>
        <dbReference type="ARBA" id="ARBA00023222"/>
    </source>
</evidence>
<evidence type="ECO:0000256" key="9">
    <source>
        <dbReference type="ARBA" id="ARBA00022490"/>
    </source>
</evidence>
<dbReference type="InterPro" id="IPR010957">
    <property type="entry name" value="G/b/e-P-prot_chorismate_mutase"/>
</dbReference>
<dbReference type="Gene3D" id="3.30.70.260">
    <property type="match status" value="1"/>
</dbReference>
<dbReference type="RefSeq" id="WP_104004255.1">
    <property type="nucleotide sequence ID" value="NZ_FNVQ01000003.1"/>
</dbReference>
<dbReference type="EC" id="5.4.99.5" evidence="6"/>
<evidence type="ECO:0000256" key="17">
    <source>
        <dbReference type="ARBA" id="ARBA00031520"/>
    </source>
</evidence>
<dbReference type="Proteomes" id="UP000236745">
    <property type="component" value="Unassembled WGS sequence"/>
</dbReference>
<dbReference type="InterPro" id="IPR002701">
    <property type="entry name" value="CM_II_prokaryot"/>
</dbReference>
<dbReference type="EC" id="4.2.1.51" evidence="7"/>
<evidence type="ECO:0000259" key="22">
    <source>
        <dbReference type="PROSITE" id="PS51171"/>
    </source>
</evidence>
<dbReference type="SUPFAM" id="SSF48600">
    <property type="entry name" value="Chorismate mutase II"/>
    <property type="match status" value="1"/>
</dbReference>
<dbReference type="FunFam" id="3.40.190.10:FF:000029">
    <property type="entry name" value="Chorismate mutase/Prephenate dehydratase"/>
    <property type="match status" value="1"/>
</dbReference>
<evidence type="ECO:0000256" key="10">
    <source>
        <dbReference type="ARBA" id="ARBA00022605"/>
    </source>
</evidence>
<comment type="pathway">
    <text evidence="4">Amino-acid biosynthesis; L-phenylalanine biosynthesis; phenylpyruvate from prephenate: step 1/1.</text>
</comment>
<dbReference type="InterPro" id="IPR036979">
    <property type="entry name" value="CM_dom_sf"/>
</dbReference>
<dbReference type="AlphaFoldDB" id="A0A1H6CEI2"/>
<protein>
    <recommendedName>
        <fullName evidence="8">Bifunctional chorismate mutase/prephenate dehydratase</fullName>
        <ecNumber evidence="7">4.2.1.51</ecNumber>
        <ecNumber evidence="6">5.4.99.5</ecNumber>
    </recommendedName>
    <alternativeName>
        <fullName evidence="17">Chorismate mutase-prephenate dehydratase</fullName>
    </alternativeName>
    <alternativeName>
        <fullName evidence="16">p-protein</fullName>
    </alternativeName>
</protein>
<dbReference type="Pfam" id="PF01817">
    <property type="entry name" value="CM_2"/>
    <property type="match status" value="1"/>
</dbReference>
<dbReference type="NCBIfam" id="TIGR01807">
    <property type="entry name" value="CM_P2"/>
    <property type="match status" value="1"/>
</dbReference>
<proteinExistence type="predicted"/>
<evidence type="ECO:0000256" key="11">
    <source>
        <dbReference type="ARBA" id="ARBA00023141"/>
    </source>
</evidence>
<dbReference type="GO" id="GO:0046417">
    <property type="term" value="P:chorismate metabolic process"/>
    <property type="evidence" value="ECO:0007669"/>
    <property type="project" value="InterPro"/>
</dbReference>
<evidence type="ECO:0000256" key="2">
    <source>
        <dbReference type="ARBA" id="ARBA00002364"/>
    </source>
</evidence>
<dbReference type="SUPFAM" id="SSF53850">
    <property type="entry name" value="Periplasmic binding protein-like II"/>
    <property type="match status" value="1"/>
</dbReference>
<evidence type="ECO:0000256" key="20">
    <source>
        <dbReference type="SAM" id="Coils"/>
    </source>
</evidence>
<dbReference type="EMBL" id="FNVQ01000003">
    <property type="protein sequence ID" value="SEG71308.1"/>
    <property type="molecule type" value="Genomic_DNA"/>
</dbReference>
<dbReference type="UniPathway" id="UPA00121">
    <property type="reaction ID" value="UER00345"/>
</dbReference>
<feature type="site" description="Essential for prephenate dehydratase activity" evidence="19">
    <location>
        <position position="273"/>
    </location>
</feature>
<dbReference type="GO" id="GO:0009094">
    <property type="term" value="P:L-phenylalanine biosynthetic process"/>
    <property type="evidence" value="ECO:0007669"/>
    <property type="project" value="UniProtKB-UniPathway"/>
</dbReference>
<dbReference type="SMART" id="SM00830">
    <property type="entry name" value="CM_2"/>
    <property type="match status" value="1"/>
</dbReference>
<keyword evidence="15" id="KW-0511">Multifunctional enzyme</keyword>
<reference evidence="24 25" key="1">
    <citation type="submission" date="2016-10" db="EMBL/GenBank/DDBJ databases">
        <authorList>
            <person name="de Groot N.N."/>
        </authorList>
    </citation>
    <scope>NUCLEOTIDE SEQUENCE [LARGE SCALE GENOMIC DNA]</scope>
    <source>
        <strain evidence="24 25">DSM 22012</strain>
    </source>
</reference>
<feature type="domain" description="Prephenate dehydratase" evidence="22">
    <location>
        <begin position="104"/>
        <end position="280"/>
    </location>
</feature>
<dbReference type="PANTHER" id="PTHR21022">
    <property type="entry name" value="PREPHENATE DEHYDRATASE P PROTEIN"/>
    <property type="match status" value="1"/>
</dbReference>
<dbReference type="OrthoDB" id="9802281at2"/>
<gene>
    <name evidence="24" type="ORF">SAMN05444390_103425</name>
</gene>
<keyword evidence="20" id="KW-0175">Coiled coil</keyword>
<comment type="catalytic activity">
    <reaction evidence="18">
        <text>prephenate + H(+) = 3-phenylpyruvate + CO2 + H2O</text>
        <dbReference type="Rhea" id="RHEA:21648"/>
        <dbReference type="ChEBI" id="CHEBI:15377"/>
        <dbReference type="ChEBI" id="CHEBI:15378"/>
        <dbReference type="ChEBI" id="CHEBI:16526"/>
        <dbReference type="ChEBI" id="CHEBI:18005"/>
        <dbReference type="ChEBI" id="CHEBI:29934"/>
        <dbReference type="EC" id="4.2.1.51"/>
    </reaction>
</comment>
<evidence type="ECO:0000256" key="7">
    <source>
        <dbReference type="ARBA" id="ARBA00013147"/>
    </source>
</evidence>
<keyword evidence="25" id="KW-1185">Reference proteome</keyword>
<dbReference type="UniPathway" id="UPA00120">
    <property type="reaction ID" value="UER00203"/>
</dbReference>
<keyword evidence="11" id="KW-0057">Aromatic amino acid biosynthesis</keyword>
<keyword evidence="14" id="KW-0456">Lyase</keyword>
<feature type="domain" description="ACT" evidence="23">
    <location>
        <begin position="292"/>
        <end position="369"/>
    </location>
</feature>
<dbReference type="InterPro" id="IPR001086">
    <property type="entry name" value="Preph_deHydtase"/>
</dbReference>
<evidence type="ECO:0000256" key="4">
    <source>
        <dbReference type="ARBA" id="ARBA00004741"/>
    </source>
</evidence>
<evidence type="ECO:0000313" key="24">
    <source>
        <dbReference type="EMBL" id="SEG71308.1"/>
    </source>
</evidence>
<name>A0A1H6CEI2_9GAMM</name>
<dbReference type="CDD" id="cd13630">
    <property type="entry name" value="PBP2_PDT_1"/>
    <property type="match status" value="1"/>
</dbReference>
<evidence type="ECO:0000256" key="14">
    <source>
        <dbReference type="ARBA" id="ARBA00023239"/>
    </source>
</evidence>
<comment type="catalytic activity">
    <reaction evidence="1">
        <text>chorismate = prephenate</text>
        <dbReference type="Rhea" id="RHEA:13897"/>
        <dbReference type="ChEBI" id="CHEBI:29748"/>
        <dbReference type="ChEBI" id="CHEBI:29934"/>
        <dbReference type="EC" id="5.4.99.5"/>
    </reaction>
</comment>
<accession>A0A1H6CEI2</accession>
<organism evidence="24 25">
    <name type="scientific">Marinobacterium lutimaris</name>
    <dbReference type="NCBI Taxonomy" id="568106"/>
    <lineage>
        <taxon>Bacteria</taxon>
        <taxon>Pseudomonadati</taxon>
        <taxon>Pseudomonadota</taxon>
        <taxon>Gammaproteobacteria</taxon>
        <taxon>Oceanospirillales</taxon>
        <taxon>Oceanospirillaceae</taxon>
        <taxon>Marinobacterium</taxon>
    </lineage>
</organism>
<dbReference type="Gene3D" id="3.40.190.10">
    <property type="entry name" value="Periplasmic binding protein-like II"/>
    <property type="match status" value="2"/>
</dbReference>
<dbReference type="GO" id="GO:0004106">
    <property type="term" value="F:chorismate mutase activity"/>
    <property type="evidence" value="ECO:0007669"/>
    <property type="project" value="UniProtKB-EC"/>
</dbReference>
<dbReference type="PIRSF" id="PIRSF001500">
    <property type="entry name" value="Chor_mut_pdt_Ppr"/>
    <property type="match status" value="1"/>
</dbReference>